<evidence type="ECO:0000313" key="1">
    <source>
        <dbReference type="RefSeq" id="XP_042610729.1"/>
    </source>
</evidence>
<dbReference type="RefSeq" id="XP_042610729.1">
    <property type="nucleotide sequence ID" value="XM_042754795.1"/>
</dbReference>
<dbReference type="OrthoDB" id="5982876at2759"/>
<dbReference type="PANTHER" id="PTHR31751:SF42">
    <property type="entry name" value="PROTEIN CBG10204"/>
    <property type="match status" value="1"/>
</dbReference>
<gene>
    <name evidence="1" type="primary">LOC109070109</name>
</gene>
<dbReference type="KEGG" id="ccar:109070109"/>
<accession>A0A9Q9XZ75</accession>
<sequence>MPANNLLVSACTLFTGATYTDIADWATLLNLQIPHKTTYFDIQSSYLIPVIDEEYKEQQKAAMNDLHLQTELCNPVHLSGDGRSDSPGFSAKYNTYSFMDDTTDKIVHFELVQVTEASSSVAMEPVGFKRAVNTIQEQGIKIDVLTTDRSPSIRKIMRVEYPNIHHEFDIWHVVKGLSKKLCSMSRYKDNRELQPWTRSICNHLWYCSATCGGDPDELIENWKSILYHITGVHSWFKRRKAEKMCTQ</sequence>
<reference evidence="1" key="1">
    <citation type="submission" date="2025-08" db="UniProtKB">
        <authorList>
            <consortium name="RefSeq"/>
        </authorList>
    </citation>
    <scope>IDENTIFICATION</scope>
    <source>
        <tissue evidence="1">Muscle</tissue>
    </source>
</reference>
<proteinExistence type="predicted"/>
<organism evidence="1">
    <name type="scientific">Cyprinus carpio</name>
    <name type="common">Common carp</name>
    <dbReference type="NCBI Taxonomy" id="7962"/>
    <lineage>
        <taxon>Eukaryota</taxon>
        <taxon>Metazoa</taxon>
        <taxon>Chordata</taxon>
        <taxon>Craniata</taxon>
        <taxon>Vertebrata</taxon>
        <taxon>Euteleostomi</taxon>
        <taxon>Actinopterygii</taxon>
        <taxon>Neopterygii</taxon>
        <taxon>Teleostei</taxon>
        <taxon>Ostariophysi</taxon>
        <taxon>Cypriniformes</taxon>
        <taxon>Cyprinidae</taxon>
        <taxon>Cyprininae</taxon>
        <taxon>Cyprinus</taxon>
    </lineage>
</organism>
<protein>
    <submittedName>
        <fullName evidence="1">Uncharacterized protein LOC109070109</fullName>
    </submittedName>
</protein>
<dbReference type="GeneID" id="109070109"/>
<dbReference type="PANTHER" id="PTHR31751">
    <property type="entry name" value="SI:CH211-108C17.2-RELATED-RELATED"/>
    <property type="match status" value="1"/>
</dbReference>
<dbReference type="Proteomes" id="UP001155660">
    <property type="component" value="Unplaced"/>
</dbReference>
<dbReference type="AlphaFoldDB" id="A0A9Q9XZ75"/>
<name>A0A9Q9XZ75_CYPCA</name>